<proteinExistence type="predicted"/>
<dbReference type="Pfam" id="PF17515">
    <property type="entry name" value="CPV_Polyhedrin"/>
    <property type="match status" value="1"/>
</dbReference>
<dbReference type="InterPro" id="IPR035239">
    <property type="entry name" value="CPV_Polyhedrin"/>
</dbReference>
<dbReference type="RefSeq" id="YP_009507766.1">
    <property type="nucleotide sequence ID" value="NC_038650.1"/>
</dbReference>
<accession>A8W984</accession>
<evidence type="ECO:0000313" key="2">
    <source>
        <dbReference type="Proteomes" id="UP000232778"/>
    </source>
</evidence>
<keyword evidence="2" id="KW-1185">Reference proteome</keyword>
<organism evidence="1 2">
    <name type="scientific">Choristoneura fumiferana cypovirus</name>
    <name type="common">CfCPV</name>
    <name type="synonym">Choristoneura fumiferana cytoplasmic polyhedrosis virus</name>
    <dbReference type="NCBI Taxonomy" id="59730"/>
    <lineage>
        <taxon>Viruses</taxon>
        <taxon>Riboviria</taxon>
        <taxon>Orthornavirae</taxon>
        <taxon>Duplornaviricota</taxon>
        <taxon>Resentoviricetes</taxon>
        <taxon>Reovirales</taxon>
        <taxon>Spinareoviridae</taxon>
        <taxon>Cypovirus</taxon>
        <taxon>Cypovirus choristoneurae</taxon>
        <taxon>Cypovirus 16</taxon>
    </lineage>
</organism>
<protein>
    <submittedName>
        <fullName evidence="1">Polyhedrin</fullName>
    </submittedName>
</protein>
<reference evidence="1 2" key="1">
    <citation type="journal article" date="2008" name="Arch. Virol.">
        <title>Molecular characterisation of a cypovirus isolated from the western spruce budworm Choristoneura occidentalis.</title>
        <authorList>
            <person name="Graham R.I."/>
            <person name="Morin B."/>
            <person name="Lapointe R."/>
            <person name="Nealis V.G."/>
            <person name="Lucarotti C.J."/>
        </authorList>
    </citation>
    <scope>NUCLEOTIDE SEQUENCE [LARGE SCALE GENOMIC DNA]</scope>
    <source>
        <strain evidence="1">British Columbia 2006</strain>
    </source>
</reference>
<dbReference type="OrthoDB" id="27769at10239"/>
<dbReference type="Proteomes" id="UP000232778">
    <property type="component" value="Genome"/>
</dbReference>
<evidence type="ECO:0000313" key="1">
    <source>
        <dbReference type="EMBL" id="ABW87644.1"/>
    </source>
</evidence>
<sequence length="258" mass="29725">MPYEKDCLNNDVRLRAQNLRTHEINLAPYVPGATLRADIIAKYPDGRYKVFDFTAPNFIKGVISYKEFAWHYGHTYDNDDQLDDHNANTFNNVTLANSGSTNPPRDITYPETVMIVLNGNFNIAQCRAFPVNQYGLTHKDWRLSRNNAPDPIHNCQWTPIGCYSNFFVMKFNQREGLRFILPACSDSAYNQYNSGTLAEIIWETVKHKTVKWFTGERQAINWFTQENLAYPDSANFIASRAEANYIGNGNFSDPSRYY</sequence>
<name>A8W984_CPVCS</name>
<organismHost>
    <name type="scientific">Choristoneura fumiferana</name>
    <name type="common">Spruce budworm moth</name>
    <name type="synonym">Archips fumiferana</name>
    <dbReference type="NCBI Taxonomy" id="7141"/>
</organismHost>
<dbReference type="EMBL" id="EU201043">
    <property type="protein sequence ID" value="ABW87644.1"/>
    <property type="molecule type" value="Genomic_RNA"/>
</dbReference>
<dbReference type="GeneID" id="37618839"/>
<dbReference type="KEGG" id="vg:37618839"/>